<dbReference type="Pfam" id="PF03810">
    <property type="entry name" value="IBN_N"/>
    <property type="match status" value="1"/>
</dbReference>
<sequence length="1048" mass="117840">MSFAIEVPGEAIPLSLNELGRALQAATSSSDHAQRQSAGQQLTAWESHKDFYPSLQTAFLDKSLPHEIRFLAIILLKNGIEKYWRLTAPKNSIKPPEKHLIRSRLFQGSVDEEDRAFALHNALVIAKVVRIDYPNDWPDALQTLIDLVRSTRGGNQMQLHGALVIIHRVVKELSTARLRRSQTALQSATPGFVQLLGEIYTEKAAYWLEFLTKGRGDEDDADLAMQNSLICLKILRPLLMVGYEYPHQDPTVQQFWSLSQSQFGQFLGYVSHDSPIPAPYQDVVGKHLLQFAKLHLQMCETHAASFSVLPDSIPLVRAYWDLVANFAEVFEKSGGIKQTAGEGHGAKSKLEGPLLERLALRGLLLLKCCIAIVFQPTQTFKYRSVEVKQQETEAINRVKTELLTNDFVLQVVNVIITRLFIFRQSDLDAWEEDPEEWEAQERDQGQAWEWEVRPCAERVLMHLLIHYKDLLSQPLLAYFEATTNEDSSIVTKEAVYTAMGCAAATIHELFDFNAFLASTLVRDAQVQDPLAKLLRRRIAILISQWVTIKISSANRPLVYEIFRHLMDPNDKINDQVVRITAARQLKLVADDFVFDGAAFLPFAADTFTRLINILGEVSLDETRLAILETIRVIVTRMETSISQFGDAIMALLPRLWDSAGNEEYMIKQSVLALASALVMAMRGDSQRYQSFMVPLLAEAMNPESALHLHLIEESVELWKSILNQSSPPLSEDLMKLVQLALPLLEYDSEVTEGCMGVVKNYIILAPEAILRDDLRRPTLAAVIKGLDSRSRSRIGLGTESIELIIRMGEFIGGTQGVSVVVQDLLELGFLRKVIEGLHGAWEDQQSVGPKKRATSQISNILEKEYFTLLARIALADPTVFVNMLASFGPGNAVQPVWEWLGSAWFSNFDGMADIDRQKLSCLALTRLCELPQPMQDLVLGKLQDYLSMWTSVVMSMQAGTESGAGDTLIWDGIQRYDYDTPVDILDREFAAKDPIHTVHTFDFVRARLQDLVRRVGGEQEFQARWAVNVDKEVLVGFQGLSEPRPAED</sequence>
<reference evidence="6" key="1">
    <citation type="submission" date="2023-06" db="EMBL/GenBank/DDBJ databases">
        <title>Genome-scale phylogeny and comparative genomics of the fungal order Sordariales.</title>
        <authorList>
            <consortium name="Lawrence Berkeley National Laboratory"/>
            <person name="Hensen N."/>
            <person name="Bonometti L."/>
            <person name="Westerberg I."/>
            <person name="Brannstrom I.O."/>
            <person name="Guillou S."/>
            <person name="Cros-Aarteil S."/>
            <person name="Calhoun S."/>
            <person name="Haridas S."/>
            <person name="Kuo A."/>
            <person name="Mondo S."/>
            <person name="Pangilinan J."/>
            <person name="Riley R."/>
            <person name="Labutti K."/>
            <person name="Andreopoulos B."/>
            <person name="Lipzen A."/>
            <person name="Chen C."/>
            <person name="Yanf M."/>
            <person name="Daum C."/>
            <person name="Ng V."/>
            <person name="Clum A."/>
            <person name="Steindorff A."/>
            <person name="Ohm R."/>
            <person name="Martin F."/>
            <person name="Silar P."/>
            <person name="Natvig D."/>
            <person name="Lalanne C."/>
            <person name="Gautier V."/>
            <person name="Ament-Velasquez S.L."/>
            <person name="Kruys A."/>
            <person name="Hutchinson M.I."/>
            <person name="Powell A.J."/>
            <person name="Barry K."/>
            <person name="Miller A.N."/>
            <person name="Grigoriev I.V."/>
            <person name="Debuchy R."/>
            <person name="Gladieux P."/>
            <person name="Thoren M.H."/>
            <person name="Johannesson H."/>
        </authorList>
    </citation>
    <scope>NUCLEOTIDE SEQUENCE</scope>
    <source>
        <strain evidence="6">8032-3</strain>
    </source>
</reference>
<dbReference type="PANTHER" id="PTHR10997:SF7">
    <property type="entry name" value="IMPORTIN-11"/>
    <property type="match status" value="1"/>
</dbReference>
<dbReference type="PROSITE" id="PS50166">
    <property type="entry name" value="IMPORTIN_B_NT"/>
    <property type="match status" value="1"/>
</dbReference>
<evidence type="ECO:0000256" key="3">
    <source>
        <dbReference type="ARBA" id="ARBA00022448"/>
    </source>
</evidence>
<dbReference type="InterPro" id="IPR016024">
    <property type="entry name" value="ARM-type_fold"/>
</dbReference>
<dbReference type="InterPro" id="IPR001494">
    <property type="entry name" value="Importin-beta_N"/>
</dbReference>
<dbReference type="Gene3D" id="1.25.10.10">
    <property type="entry name" value="Leucine-rich Repeat Variant"/>
    <property type="match status" value="1"/>
</dbReference>
<dbReference type="GO" id="GO:0006606">
    <property type="term" value="P:protein import into nucleus"/>
    <property type="evidence" value="ECO:0007669"/>
    <property type="project" value="TreeGrafter"/>
</dbReference>
<dbReference type="GO" id="GO:0005635">
    <property type="term" value="C:nuclear envelope"/>
    <property type="evidence" value="ECO:0007669"/>
    <property type="project" value="TreeGrafter"/>
</dbReference>
<organism evidence="6 7">
    <name type="scientific">Phialemonium atrogriseum</name>
    <dbReference type="NCBI Taxonomy" id="1093897"/>
    <lineage>
        <taxon>Eukaryota</taxon>
        <taxon>Fungi</taxon>
        <taxon>Dikarya</taxon>
        <taxon>Ascomycota</taxon>
        <taxon>Pezizomycotina</taxon>
        <taxon>Sordariomycetes</taxon>
        <taxon>Sordariomycetidae</taxon>
        <taxon>Cephalothecales</taxon>
        <taxon>Cephalothecaceae</taxon>
        <taxon>Phialemonium</taxon>
    </lineage>
</organism>
<protein>
    <submittedName>
        <fullName evidence="6">ARM repeat-containing protein</fullName>
    </submittedName>
</protein>
<gene>
    <name evidence="6" type="ORF">QBC33DRAFT_451757</name>
</gene>
<dbReference type="PANTHER" id="PTHR10997">
    <property type="entry name" value="IMPORTIN-7, 8, 11"/>
    <property type="match status" value="1"/>
</dbReference>
<accession>A0AAJ0BYW4</accession>
<evidence type="ECO:0000313" key="6">
    <source>
        <dbReference type="EMBL" id="KAK1767045.1"/>
    </source>
</evidence>
<dbReference type="AlphaFoldDB" id="A0AAJ0BYW4"/>
<comment type="subcellular location">
    <subcellularLocation>
        <location evidence="1">Nucleus</location>
    </subcellularLocation>
</comment>
<dbReference type="Proteomes" id="UP001244011">
    <property type="component" value="Unassembled WGS sequence"/>
</dbReference>
<dbReference type="RefSeq" id="XP_060283258.1">
    <property type="nucleotide sequence ID" value="XM_060424622.1"/>
</dbReference>
<comment type="similarity">
    <text evidence="2">Belongs to the importin beta family.</text>
</comment>
<keyword evidence="7" id="KW-1185">Reference proteome</keyword>
<feature type="domain" description="Importin N-terminal" evidence="5">
    <location>
        <begin position="38"/>
        <end position="111"/>
    </location>
</feature>
<evidence type="ECO:0000256" key="4">
    <source>
        <dbReference type="ARBA" id="ARBA00023242"/>
    </source>
</evidence>
<name>A0AAJ0BYW4_9PEZI</name>
<dbReference type="InterPro" id="IPR011989">
    <property type="entry name" value="ARM-like"/>
</dbReference>
<proteinExistence type="inferred from homology"/>
<dbReference type="Pfam" id="PF25758">
    <property type="entry name" value="TPR_IPO11"/>
    <property type="match status" value="1"/>
</dbReference>
<dbReference type="SMART" id="SM00913">
    <property type="entry name" value="IBN_N"/>
    <property type="match status" value="1"/>
</dbReference>
<dbReference type="GO" id="GO:0005829">
    <property type="term" value="C:cytosol"/>
    <property type="evidence" value="ECO:0007669"/>
    <property type="project" value="TreeGrafter"/>
</dbReference>
<keyword evidence="3" id="KW-0813">Transport</keyword>
<dbReference type="InterPro" id="IPR058669">
    <property type="entry name" value="TPR_IPO7/11-like"/>
</dbReference>
<dbReference type="FunFam" id="1.25.10.10:FF:000362">
    <property type="entry name" value="Importin 11, putative"/>
    <property type="match status" value="1"/>
</dbReference>
<dbReference type="GeneID" id="85307809"/>
<dbReference type="SUPFAM" id="SSF48371">
    <property type="entry name" value="ARM repeat"/>
    <property type="match status" value="1"/>
</dbReference>
<evidence type="ECO:0000259" key="5">
    <source>
        <dbReference type="PROSITE" id="PS50166"/>
    </source>
</evidence>
<evidence type="ECO:0000313" key="7">
    <source>
        <dbReference type="Proteomes" id="UP001244011"/>
    </source>
</evidence>
<dbReference type="EMBL" id="MU839009">
    <property type="protein sequence ID" value="KAK1767045.1"/>
    <property type="molecule type" value="Genomic_DNA"/>
</dbReference>
<comment type="caution">
    <text evidence="6">The sequence shown here is derived from an EMBL/GenBank/DDBJ whole genome shotgun (WGS) entry which is preliminary data.</text>
</comment>
<evidence type="ECO:0000256" key="2">
    <source>
        <dbReference type="ARBA" id="ARBA00007991"/>
    </source>
</evidence>
<keyword evidence="4" id="KW-0539">Nucleus</keyword>
<dbReference type="GO" id="GO:0031267">
    <property type="term" value="F:small GTPase binding"/>
    <property type="evidence" value="ECO:0007669"/>
    <property type="project" value="InterPro"/>
</dbReference>
<evidence type="ECO:0000256" key="1">
    <source>
        <dbReference type="ARBA" id="ARBA00004123"/>
    </source>
</evidence>